<evidence type="ECO:0000313" key="4">
    <source>
        <dbReference type="WBParaSite" id="SPAL_0000846400.1"/>
    </source>
</evidence>
<feature type="region of interest" description="Disordered" evidence="1">
    <location>
        <begin position="1"/>
        <end position="20"/>
    </location>
</feature>
<dbReference type="AlphaFoldDB" id="A0A0N5BRG5"/>
<dbReference type="STRING" id="174720.A0A0N5BRG5"/>
<dbReference type="InterPro" id="IPR043502">
    <property type="entry name" value="DNA/RNA_pol_sf"/>
</dbReference>
<evidence type="ECO:0000259" key="2">
    <source>
        <dbReference type="Pfam" id="PF00078"/>
    </source>
</evidence>
<feature type="domain" description="Reverse transcriptase" evidence="2">
    <location>
        <begin position="245"/>
        <end position="404"/>
    </location>
</feature>
<evidence type="ECO:0000256" key="1">
    <source>
        <dbReference type="SAM" id="MobiDB-lite"/>
    </source>
</evidence>
<keyword evidence="3" id="KW-1185">Reference proteome</keyword>
<dbReference type="Pfam" id="PF00078">
    <property type="entry name" value="RVT_1"/>
    <property type="match status" value="1"/>
</dbReference>
<dbReference type="InterPro" id="IPR052055">
    <property type="entry name" value="Hepadnavirus_pol/RT"/>
</dbReference>
<organism evidence="3 4">
    <name type="scientific">Strongyloides papillosus</name>
    <name type="common">Intestinal threadworm</name>
    <dbReference type="NCBI Taxonomy" id="174720"/>
    <lineage>
        <taxon>Eukaryota</taxon>
        <taxon>Metazoa</taxon>
        <taxon>Ecdysozoa</taxon>
        <taxon>Nematoda</taxon>
        <taxon>Chromadorea</taxon>
        <taxon>Rhabditida</taxon>
        <taxon>Tylenchina</taxon>
        <taxon>Panagrolaimomorpha</taxon>
        <taxon>Strongyloidoidea</taxon>
        <taxon>Strongyloididae</taxon>
        <taxon>Strongyloides</taxon>
    </lineage>
</organism>
<dbReference type="WBParaSite" id="SPAL_0000846400.1">
    <property type="protein sequence ID" value="SPAL_0000846400.1"/>
    <property type="gene ID" value="SPAL_0000846400"/>
</dbReference>
<dbReference type="SUPFAM" id="SSF56672">
    <property type="entry name" value="DNA/RNA polymerases"/>
    <property type="match status" value="1"/>
</dbReference>
<dbReference type="InterPro" id="IPR000477">
    <property type="entry name" value="RT_dom"/>
</dbReference>
<dbReference type="Gene3D" id="3.10.10.10">
    <property type="entry name" value="HIV Type 1 Reverse Transcriptase, subunit A, domain 1"/>
    <property type="match status" value="1"/>
</dbReference>
<reference evidence="4" key="1">
    <citation type="submission" date="2017-02" db="UniProtKB">
        <authorList>
            <consortium name="WormBaseParasite"/>
        </authorList>
    </citation>
    <scope>IDENTIFICATION</scope>
</reference>
<evidence type="ECO:0000313" key="3">
    <source>
        <dbReference type="Proteomes" id="UP000046392"/>
    </source>
</evidence>
<name>A0A0N5BRG5_STREA</name>
<accession>A0A0N5BRG5</accession>
<dbReference type="PANTHER" id="PTHR33050:SF7">
    <property type="entry name" value="RIBONUCLEASE H"/>
    <property type="match status" value="1"/>
</dbReference>
<proteinExistence type="predicted"/>
<dbReference type="Proteomes" id="UP000046392">
    <property type="component" value="Unplaced"/>
</dbReference>
<sequence>MPIILTRPPSQPSRTSEPRKFQKTFRKNRLWRILVLTSFQLLTAIQAEMKTKEKSLAMVKKVLNQSKMNHPLVAAIIENVGTCSDLHFKAPSFDESLYSLLHSKKRSGQDATLRKATDFILQTAAILFNFYESDKGPEYKKLGIAGVANLKHAADIITYLRRARIRMLAHASMEQINSFINPTKGRPLHTIKSNEYRPTGRQYAYSEGRTGHVLRNNFSKISIQQYVENWHNGADIIIKQPLAKARVKNNIITSMEEEKAIDKEVSNMLSNGSTIAVDNPVWILPIFAISKKGRDDKWRVIIDIVDLTSAYHSIAIMPKYIPYTAIQWKAKTYGFRVLPFGCPISPSIFYRCTDQICRFLRSRNIKLNCFYDEYLLINENSNQLLEEVDLTIRTFTSLRFAVNLH</sequence>
<protein>
    <submittedName>
        <fullName evidence="4">Reverse transcriptase domain-containing protein</fullName>
    </submittedName>
</protein>
<dbReference type="PANTHER" id="PTHR33050">
    <property type="entry name" value="REVERSE TRANSCRIPTASE DOMAIN-CONTAINING PROTEIN"/>
    <property type="match status" value="1"/>
</dbReference>